<dbReference type="InterPro" id="IPR034870">
    <property type="entry name" value="TET_fam"/>
</dbReference>
<evidence type="ECO:0000256" key="3">
    <source>
        <dbReference type="ARBA" id="ARBA00022723"/>
    </source>
</evidence>
<keyword evidence="14" id="KW-1185">Reference proteome</keyword>
<evidence type="ECO:0000256" key="4">
    <source>
        <dbReference type="ARBA" id="ARBA00022771"/>
    </source>
</evidence>
<comment type="similarity">
    <text evidence="2">Belongs to the RRM TET family.</text>
</comment>
<keyword evidence="7" id="KW-0539">Nucleus</keyword>
<feature type="compositionally biased region" description="Polar residues" evidence="10">
    <location>
        <begin position="39"/>
        <end position="65"/>
    </location>
</feature>
<dbReference type="InterPro" id="IPR036443">
    <property type="entry name" value="Znf_RanBP2_sf"/>
</dbReference>
<dbReference type="PANTHER" id="PTHR23238">
    <property type="entry name" value="RNA BINDING PROTEIN"/>
    <property type="match status" value="1"/>
</dbReference>
<feature type="region of interest" description="Disordered" evidence="10">
    <location>
        <begin position="98"/>
        <end position="133"/>
    </location>
</feature>
<evidence type="ECO:0000259" key="12">
    <source>
        <dbReference type="PROSITE" id="PS50199"/>
    </source>
</evidence>
<dbReference type="InterPro" id="IPR012677">
    <property type="entry name" value="Nucleotide-bd_a/b_plait_sf"/>
</dbReference>
<sequence>MASGNVAPTVPPAYQAMQATQPAPPGMMSSGYNYPPAYTTMNTQQGAVPSQPAQPTHTSTGSGDQSGYAAPYGYDASAVQQQQQQQYAAYMQQFYQVPPQQQQQQQPSAPPTGASSYYATQQQMQDKQQGAAMGGMQAQMLPGYGAYGTGAPQMAVNPQASQMVSPDQYRQYYGQYQQQPPQQQQPPPPPPPPPGGAHPGGPPMMRQPPPGKGQQSYGGRMPPQRHSRWDSPSGQQDDGGGRMMDSRDRSSSGYPQGRCINNETVFSIGPGKRGDVYQDQGDSGYGAKPPDNSDVNNAIFIQGIPDMADAQIVAEYFSQAGEIMIDNRGGPKVHVYKDKMSGRPKGEALVSFMNPQYATAAIDRFNGQYFPGCEVPMKVTYATTRSTDYGMGGGRDMGGGGGGYGRGGPPGRYDGGRGRPGGYGGRGNFGGPPRGRSQGSYDRGGMSSRGVRLTGANMEARSRDWVCMHCNNANFGFRQQCNKCRAPRPEGDGGQMGGTDSDYPPPFVGNRGGPPRGGFGRGRGDYGDMRGGGGGYGRGGPPRGGRDSFGGPMRSNHGGSDRDRSRPY</sequence>
<keyword evidence="6 8" id="KW-0694">RNA-binding</keyword>
<evidence type="ECO:0000256" key="1">
    <source>
        <dbReference type="ARBA" id="ARBA00004123"/>
    </source>
</evidence>
<dbReference type="SUPFAM" id="SSF54928">
    <property type="entry name" value="RNA-binding domain, RBD"/>
    <property type="match status" value="1"/>
</dbReference>
<evidence type="ECO:0000256" key="5">
    <source>
        <dbReference type="ARBA" id="ARBA00022833"/>
    </source>
</evidence>
<keyword evidence="3" id="KW-0479">Metal-binding</keyword>
<evidence type="ECO:0008006" key="15">
    <source>
        <dbReference type="Google" id="ProtNLM"/>
    </source>
</evidence>
<comment type="subcellular location">
    <subcellularLocation>
        <location evidence="1">Nucleus</location>
    </subcellularLocation>
</comment>
<reference evidence="13 14" key="1">
    <citation type="journal article" date="2014" name="Nat. Genet.">
        <title>Genome and transcriptome of the porcine whipworm Trichuris suis.</title>
        <authorList>
            <person name="Jex A.R."/>
            <person name="Nejsum P."/>
            <person name="Schwarz E.M."/>
            <person name="Hu L."/>
            <person name="Young N.D."/>
            <person name="Hall R.S."/>
            <person name="Korhonen P.K."/>
            <person name="Liao S."/>
            <person name="Thamsborg S."/>
            <person name="Xia J."/>
            <person name="Xu P."/>
            <person name="Wang S."/>
            <person name="Scheerlinck J.P."/>
            <person name="Hofmann A."/>
            <person name="Sternberg P.W."/>
            <person name="Wang J."/>
            <person name="Gasser R.B."/>
        </authorList>
    </citation>
    <scope>NUCLEOTIDE SEQUENCE [LARGE SCALE GENOMIC DNA]</scope>
    <source>
        <strain evidence="13">DCEP-RM93M</strain>
    </source>
</reference>
<keyword evidence="4 9" id="KW-0863">Zinc-finger</keyword>
<evidence type="ECO:0000259" key="11">
    <source>
        <dbReference type="PROSITE" id="PS50102"/>
    </source>
</evidence>
<dbReference type="InterPro" id="IPR035979">
    <property type="entry name" value="RBD_domain_sf"/>
</dbReference>
<dbReference type="InterPro" id="IPR000504">
    <property type="entry name" value="RRM_dom"/>
</dbReference>
<dbReference type="PROSITE" id="PS50102">
    <property type="entry name" value="RRM"/>
    <property type="match status" value="1"/>
</dbReference>
<evidence type="ECO:0000256" key="6">
    <source>
        <dbReference type="ARBA" id="ARBA00022884"/>
    </source>
</evidence>
<feature type="region of interest" description="Disordered" evidence="10">
    <location>
        <begin position="488"/>
        <end position="568"/>
    </location>
</feature>
<feature type="compositionally biased region" description="Pro residues" evidence="10">
    <location>
        <begin position="183"/>
        <end position="211"/>
    </location>
</feature>
<name>A0A085MJS3_9BILA</name>
<dbReference type="GO" id="GO:0003723">
    <property type="term" value="F:RNA binding"/>
    <property type="evidence" value="ECO:0007669"/>
    <property type="project" value="UniProtKB-UniRule"/>
</dbReference>
<feature type="compositionally biased region" description="Gly residues" evidence="10">
    <location>
        <begin position="529"/>
        <end position="543"/>
    </location>
</feature>
<dbReference type="InterPro" id="IPR001876">
    <property type="entry name" value="Znf_RanBP2"/>
</dbReference>
<dbReference type="AlphaFoldDB" id="A0A085MJS3"/>
<evidence type="ECO:0000313" key="13">
    <source>
        <dbReference type="EMBL" id="KFD57469.1"/>
    </source>
</evidence>
<dbReference type="SUPFAM" id="SSF90209">
    <property type="entry name" value="Ran binding protein zinc finger-like"/>
    <property type="match status" value="1"/>
</dbReference>
<evidence type="ECO:0000313" key="14">
    <source>
        <dbReference type="Proteomes" id="UP000030764"/>
    </source>
</evidence>
<feature type="region of interest" description="Disordered" evidence="10">
    <location>
        <begin position="176"/>
        <end position="292"/>
    </location>
</feature>
<dbReference type="Pfam" id="PF00076">
    <property type="entry name" value="RRM_1"/>
    <property type="match status" value="1"/>
</dbReference>
<feature type="domain" description="RanBP2-type" evidence="12">
    <location>
        <begin position="461"/>
        <end position="490"/>
    </location>
</feature>
<feature type="compositionally biased region" description="Gly residues" evidence="10">
    <location>
        <begin position="510"/>
        <end position="521"/>
    </location>
</feature>
<dbReference type="GO" id="GO:0006355">
    <property type="term" value="P:regulation of DNA-templated transcription"/>
    <property type="evidence" value="ECO:0007669"/>
    <property type="project" value="InterPro"/>
</dbReference>
<feature type="region of interest" description="Disordered" evidence="10">
    <location>
        <begin position="38"/>
        <end position="69"/>
    </location>
</feature>
<evidence type="ECO:0000256" key="7">
    <source>
        <dbReference type="ARBA" id="ARBA00023242"/>
    </source>
</evidence>
<dbReference type="GO" id="GO:0008270">
    <property type="term" value="F:zinc ion binding"/>
    <property type="evidence" value="ECO:0007669"/>
    <property type="project" value="UniProtKB-KW"/>
</dbReference>
<feature type="compositionally biased region" description="Low complexity" evidence="10">
    <location>
        <begin position="98"/>
        <end position="107"/>
    </location>
</feature>
<feature type="compositionally biased region" description="Gly residues" evidence="10">
    <location>
        <begin position="400"/>
        <end position="410"/>
    </location>
</feature>
<dbReference type="Gene3D" id="3.30.70.330">
    <property type="match status" value="1"/>
</dbReference>
<accession>A0A085MJS3</accession>
<dbReference type="Gene3D" id="4.10.1060.10">
    <property type="entry name" value="Zinc finger, RanBP2-type"/>
    <property type="match status" value="1"/>
</dbReference>
<dbReference type="PROSITE" id="PS01358">
    <property type="entry name" value="ZF_RANBP2_1"/>
    <property type="match status" value="1"/>
</dbReference>
<evidence type="ECO:0000256" key="9">
    <source>
        <dbReference type="PROSITE-ProRule" id="PRU00322"/>
    </source>
</evidence>
<dbReference type="SMART" id="SM00360">
    <property type="entry name" value="RRM"/>
    <property type="match status" value="1"/>
</dbReference>
<feature type="compositionally biased region" description="Gly residues" evidence="10">
    <location>
        <begin position="418"/>
        <end position="433"/>
    </location>
</feature>
<feature type="domain" description="RRM" evidence="11">
    <location>
        <begin position="297"/>
        <end position="384"/>
    </location>
</feature>
<feature type="region of interest" description="Disordered" evidence="10">
    <location>
        <begin position="400"/>
        <end position="453"/>
    </location>
</feature>
<dbReference type="GO" id="GO:0005634">
    <property type="term" value="C:nucleus"/>
    <property type="evidence" value="ECO:0007669"/>
    <property type="project" value="UniProtKB-SubCell"/>
</dbReference>
<keyword evidence="5" id="KW-0862">Zinc</keyword>
<evidence type="ECO:0000256" key="8">
    <source>
        <dbReference type="PROSITE-ProRule" id="PRU00176"/>
    </source>
</evidence>
<feature type="compositionally biased region" description="Low complexity" evidence="10">
    <location>
        <begin position="121"/>
        <end position="133"/>
    </location>
</feature>
<proteinExistence type="inferred from homology"/>
<organism evidence="13 14">
    <name type="scientific">Trichuris suis</name>
    <name type="common">pig whipworm</name>
    <dbReference type="NCBI Taxonomy" id="68888"/>
    <lineage>
        <taxon>Eukaryota</taxon>
        <taxon>Metazoa</taxon>
        <taxon>Ecdysozoa</taxon>
        <taxon>Nematoda</taxon>
        <taxon>Enoplea</taxon>
        <taxon>Dorylaimia</taxon>
        <taxon>Trichinellida</taxon>
        <taxon>Trichuridae</taxon>
        <taxon>Trichuris</taxon>
    </lineage>
</organism>
<dbReference type="PROSITE" id="PS50199">
    <property type="entry name" value="ZF_RANBP2_2"/>
    <property type="match status" value="1"/>
</dbReference>
<feature type="compositionally biased region" description="Basic and acidic residues" evidence="10">
    <location>
        <begin position="559"/>
        <end position="568"/>
    </location>
</feature>
<gene>
    <name evidence="13" type="ORF">M513_01572</name>
</gene>
<dbReference type="Proteomes" id="UP000030764">
    <property type="component" value="Unassembled WGS sequence"/>
</dbReference>
<protein>
    <recommendedName>
        <fullName evidence="15">Zn-finger in Ran binding protein</fullName>
    </recommendedName>
</protein>
<evidence type="ECO:0000256" key="10">
    <source>
        <dbReference type="SAM" id="MobiDB-lite"/>
    </source>
</evidence>
<evidence type="ECO:0000256" key="2">
    <source>
        <dbReference type="ARBA" id="ARBA00008448"/>
    </source>
</evidence>
<dbReference type="EMBL" id="KL363188">
    <property type="protein sequence ID" value="KFD57469.1"/>
    <property type="molecule type" value="Genomic_DNA"/>
</dbReference>